<sequence>MLSEILKKLRAAKGVTQDDMAEMLNIKRQTYSAYERGVSVPDISSIIKIADYFNVTVDYLLERPNDHSVQSVPLNSVFEIVRIYVGLSDTNKQKVLEYAEMLEEKEKKEAK</sequence>
<dbReference type="PROSITE" id="PS50943">
    <property type="entry name" value="HTH_CROC1"/>
    <property type="match status" value="1"/>
</dbReference>
<evidence type="ECO:0000313" key="3">
    <source>
        <dbReference type="EMBL" id="HIU57716.1"/>
    </source>
</evidence>
<comment type="caution">
    <text evidence="3">The sequence shown here is derived from an EMBL/GenBank/DDBJ whole genome shotgun (WGS) entry which is preliminary data.</text>
</comment>
<dbReference type="PANTHER" id="PTHR46558">
    <property type="entry name" value="TRACRIPTIONAL REGULATORY PROTEIN-RELATED-RELATED"/>
    <property type="match status" value="1"/>
</dbReference>
<reference evidence="3" key="2">
    <citation type="journal article" date="2021" name="PeerJ">
        <title>Extensive microbial diversity within the chicken gut microbiome revealed by metagenomics and culture.</title>
        <authorList>
            <person name="Gilroy R."/>
            <person name="Ravi A."/>
            <person name="Getino M."/>
            <person name="Pursley I."/>
            <person name="Horton D.L."/>
            <person name="Alikhan N.F."/>
            <person name="Baker D."/>
            <person name="Gharbi K."/>
            <person name="Hall N."/>
            <person name="Watson M."/>
            <person name="Adriaenssens E.M."/>
            <person name="Foster-Nyarko E."/>
            <person name="Jarju S."/>
            <person name="Secka A."/>
            <person name="Antonio M."/>
            <person name="Oren A."/>
            <person name="Chaudhuri R.R."/>
            <person name="La Ragione R."/>
            <person name="Hildebrand F."/>
            <person name="Pallen M.J."/>
        </authorList>
    </citation>
    <scope>NUCLEOTIDE SEQUENCE</scope>
    <source>
        <strain evidence="3">USAMLcec3-3695</strain>
    </source>
</reference>
<dbReference type="InterPro" id="IPR010982">
    <property type="entry name" value="Lambda_DNA-bd_dom_sf"/>
</dbReference>
<name>A0A9D1MCJ9_9FIRM</name>
<evidence type="ECO:0000259" key="2">
    <source>
        <dbReference type="PROSITE" id="PS50943"/>
    </source>
</evidence>
<protein>
    <submittedName>
        <fullName evidence="3">Helix-turn-helix transcriptional regulator</fullName>
    </submittedName>
</protein>
<dbReference type="SUPFAM" id="SSF47413">
    <property type="entry name" value="lambda repressor-like DNA-binding domains"/>
    <property type="match status" value="1"/>
</dbReference>
<dbReference type="PANTHER" id="PTHR46558:SF14">
    <property type="entry name" value="HTH-TYPE TRANSCRIPTIONAL REGULATOR ANSR"/>
    <property type="match status" value="1"/>
</dbReference>
<keyword evidence="1" id="KW-0238">DNA-binding</keyword>
<accession>A0A9D1MCJ9</accession>
<reference evidence="3" key="1">
    <citation type="submission" date="2020-10" db="EMBL/GenBank/DDBJ databases">
        <authorList>
            <person name="Gilroy R."/>
        </authorList>
    </citation>
    <scope>NUCLEOTIDE SEQUENCE</scope>
    <source>
        <strain evidence="3">USAMLcec3-3695</strain>
    </source>
</reference>
<feature type="domain" description="HTH cro/C1-type" evidence="2">
    <location>
        <begin position="6"/>
        <end position="60"/>
    </location>
</feature>
<dbReference type="SMART" id="SM00530">
    <property type="entry name" value="HTH_XRE"/>
    <property type="match status" value="1"/>
</dbReference>
<dbReference type="CDD" id="cd00093">
    <property type="entry name" value="HTH_XRE"/>
    <property type="match status" value="1"/>
</dbReference>
<organism evidence="3 4">
    <name type="scientific">Candidatus Ornithomonoglobus merdipullorum</name>
    <dbReference type="NCBI Taxonomy" id="2840895"/>
    <lineage>
        <taxon>Bacteria</taxon>
        <taxon>Bacillati</taxon>
        <taxon>Bacillota</taxon>
        <taxon>Clostridia</taxon>
        <taxon>Candidatus Ornithomonoglobus</taxon>
    </lineage>
</organism>
<dbReference type="EMBL" id="DVNB01000083">
    <property type="protein sequence ID" value="HIU57716.1"/>
    <property type="molecule type" value="Genomic_DNA"/>
</dbReference>
<dbReference type="Proteomes" id="UP000824109">
    <property type="component" value="Unassembled WGS sequence"/>
</dbReference>
<dbReference type="InterPro" id="IPR001387">
    <property type="entry name" value="Cro/C1-type_HTH"/>
</dbReference>
<dbReference type="AlphaFoldDB" id="A0A9D1MCJ9"/>
<dbReference type="Pfam" id="PF01381">
    <property type="entry name" value="HTH_3"/>
    <property type="match status" value="1"/>
</dbReference>
<evidence type="ECO:0000313" key="4">
    <source>
        <dbReference type="Proteomes" id="UP000824109"/>
    </source>
</evidence>
<gene>
    <name evidence="3" type="ORF">IAA61_07915</name>
</gene>
<dbReference type="Gene3D" id="1.10.260.40">
    <property type="entry name" value="lambda repressor-like DNA-binding domains"/>
    <property type="match status" value="1"/>
</dbReference>
<proteinExistence type="predicted"/>
<evidence type="ECO:0000256" key="1">
    <source>
        <dbReference type="ARBA" id="ARBA00023125"/>
    </source>
</evidence>
<dbReference type="GO" id="GO:0003677">
    <property type="term" value="F:DNA binding"/>
    <property type="evidence" value="ECO:0007669"/>
    <property type="project" value="UniProtKB-KW"/>
</dbReference>